<organism evidence="1">
    <name type="scientific">marine sediment metagenome</name>
    <dbReference type="NCBI Taxonomy" id="412755"/>
    <lineage>
        <taxon>unclassified sequences</taxon>
        <taxon>metagenomes</taxon>
        <taxon>ecological metagenomes</taxon>
    </lineage>
</organism>
<proteinExistence type="predicted"/>
<protein>
    <submittedName>
        <fullName evidence="1">Uncharacterized protein</fullName>
    </submittedName>
</protein>
<reference evidence="1" key="1">
    <citation type="journal article" date="2015" name="Nature">
        <title>Complex archaea that bridge the gap between prokaryotes and eukaryotes.</title>
        <authorList>
            <person name="Spang A."/>
            <person name="Saw J.H."/>
            <person name="Jorgensen S.L."/>
            <person name="Zaremba-Niedzwiedzka K."/>
            <person name="Martijn J."/>
            <person name="Lind A.E."/>
            <person name="van Eijk R."/>
            <person name="Schleper C."/>
            <person name="Guy L."/>
            <person name="Ettema T.J."/>
        </authorList>
    </citation>
    <scope>NUCLEOTIDE SEQUENCE</scope>
</reference>
<accession>A0A0F9P1M6</accession>
<dbReference type="EMBL" id="LAZR01007109">
    <property type="protein sequence ID" value="KKM87367.1"/>
    <property type="molecule type" value="Genomic_DNA"/>
</dbReference>
<gene>
    <name evidence="1" type="ORF">LCGC14_1269570</name>
</gene>
<name>A0A0F9P1M6_9ZZZZ</name>
<sequence>MGIDGYMIIEEEIKFTRKYYPSEASFGWFFWGNRTKGLKGCYKDKEILEMTTDIESYEVIHGKHLLSYTTGGSSVSDAYPIFVKTRDRKILEKLGGM</sequence>
<comment type="caution">
    <text evidence="1">The sequence shown here is derived from an EMBL/GenBank/DDBJ whole genome shotgun (WGS) entry which is preliminary data.</text>
</comment>
<evidence type="ECO:0000313" key="1">
    <source>
        <dbReference type="EMBL" id="KKM87367.1"/>
    </source>
</evidence>
<dbReference type="AlphaFoldDB" id="A0A0F9P1M6"/>